<dbReference type="EMBL" id="WSES01000008">
    <property type="protein sequence ID" value="MVW63075.1"/>
    <property type="molecule type" value="Genomic_DNA"/>
</dbReference>
<dbReference type="InterPro" id="IPR049119">
    <property type="entry name" value="FlgK_D2-like"/>
</dbReference>
<feature type="domain" description="Flagellar hook-associated protein FlgK helical" evidence="10">
    <location>
        <begin position="92"/>
        <end position="326"/>
    </location>
</feature>
<evidence type="ECO:0000259" key="7">
    <source>
        <dbReference type="Pfam" id="PF06429"/>
    </source>
</evidence>
<dbReference type="GO" id="GO:0005576">
    <property type="term" value="C:extracellular region"/>
    <property type="evidence" value="ECO:0007669"/>
    <property type="project" value="UniProtKB-SubCell"/>
</dbReference>
<evidence type="ECO:0000256" key="1">
    <source>
        <dbReference type="ARBA" id="ARBA00004365"/>
    </source>
</evidence>
<keyword evidence="12" id="KW-1185">Reference proteome</keyword>
<name>A0A7X3G3J8_9BURK</name>
<evidence type="ECO:0000259" key="8">
    <source>
        <dbReference type="Pfam" id="PF21158"/>
    </source>
</evidence>
<gene>
    <name evidence="11" type="primary">flgK</name>
    <name evidence="11" type="ORF">GPY61_24450</name>
</gene>
<dbReference type="Pfam" id="PF06429">
    <property type="entry name" value="Flg_bbr_C"/>
    <property type="match status" value="1"/>
</dbReference>
<dbReference type="GO" id="GO:0005198">
    <property type="term" value="F:structural molecule activity"/>
    <property type="evidence" value="ECO:0007669"/>
    <property type="project" value="InterPro"/>
</dbReference>
<keyword evidence="11" id="KW-0282">Flagellum</keyword>
<protein>
    <recommendedName>
        <fullName evidence="4">Flagellar hook-associated protein 1</fullName>
    </recommendedName>
</protein>
<dbReference type="Proteomes" id="UP000443353">
    <property type="component" value="Unassembled WGS sequence"/>
</dbReference>
<evidence type="ECO:0000313" key="11">
    <source>
        <dbReference type="EMBL" id="MVW63075.1"/>
    </source>
</evidence>
<sequence>MSLLSIGKTGLYAAQAGLATTGNNITNANVAGYSRQVVVQATAISMGGSNGYIGTGTQVAQVKRYSDDFLNAQVRTAQAASSGLDAYQAQVQQIDNLLADTTSGLSPALQDFFSAVQNLTGDGAGVSSRGSFMTSADTLAARFQSMTGRLDEIRKGVNTQLTASVTTINTYAKQIAQLNDKIGQLTEAGGLNPPNDLLDKRDQLIMDLNKQVKATVVPGDNYSLTVSIGNGQPLVVGVNAFELAAMNSPTDQTRVTIGYVTHGKTMPMAESALTGGELGSVLQFRSQSLDLAQNSLGRVAIAVATTMNDQNKLGLDGNGKPGGDIFTIAPADVTKNINNNNTSTTAIKATVVDATQLTTSNYKVDYDGTNYNVYRLSDNKKTVISPYPQTQPQVIDGLAFDIQGAADSGDNFLVRPTQNGAANFKLALTDGAQIAAAAPIATSVPLTNSGTGKISAGSVDKNYLGSPLTSSVTLAFDKTTGTLSGFPAGQGVSMTLNGTTTTYPAGTNPPFKDGASYAVAGMSFTMNGAPGNGDTFTIAPNTGLGDTRNAGLMGDLQGKNILDGGKATYQSAYATLVSTIGNKTREVQANAEAAAAQLTQAEAAANNVSGVNLDEEAANLLKYQQAYQASGKVMQIADTIFNALLQIGH</sequence>
<feature type="domain" description="Flagellar basal-body/hook protein C-terminal" evidence="7">
    <location>
        <begin position="607"/>
        <end position="647"/>
    </location>
</feature>
<evidence type="ECO:0000256" key="6">
    <source>
        <dbReference type="ARBA" id="ARBA00023143"/>
    </source>
</evidence>
<dbReference type="Pfam" id="PF21158">
    <property type="entry name" value="flgK_1st_1"/>
    <property type="match status" value="1"/>
</dbReference>
<feature type="domain" description="Flagellar hook-associated protein 1 D3" evidence="9">
    <location>
        <begin position="439"/>
        <end position="540"/>
    </location>
</feature>
<keyword evidence="11" id="KW-0969">Cilium</keyword>
<dbReference type="InterPro" id="IPR053927">
    <property type="entry name" value="FlgK_helical"/>
</dbReference>
<evidence type="ECO:0000256" key="5">
    <source>
        <dbReference type="ARBA" id="ARBA00022525"/>
    </source>
</evidence>
<keyword evidence="6" id="KW-0975">Bacterial flagellum</keyword>
<keyword evidence="11" id="KW-0966">Cell projection</keyword>
<dbReference type="GO" id="GO:0009424">
    <property type="term" value="C:bacterial-type flagellum hook"/>
    <property type="evidence" value="ECO:0007669"/>
    <property type="project" value="InterPro"/>
</dbReference>
<feature type="domain" description="Flagellar hook-associated protein 1 D2-like" evidence="8">
    <location>
        <begin position="338"/>
        <end position="416"/>
    </location>
</feature>
<dbReference type="SUPFAM" id="SSF64518">
    <property type="entry name" value="Phase 1 flagellin"/>
    <property type="match status" value="2"/>
</dbReference>
<dbReference type="RefSeq" id="WP_056136264.1">
    <property type="nucleotide sequence ID" value="NZ_WSES01000008.1"/>
</dbReference>
<evidence type="ECO:0000256" key="3">
    <source>
        <dbReference type="ARBA" id="ARBA00009677"/>
    </source>
</evidence>
<comment type="caution">
    <text evidence="11">The sequence shown here is derived from an EMBL/GenBank/DDBJ whole genome shotgun (WGS) entry which is preliminary data.</text>
</comment>
<dbReference type="AlphaFoldDB" id="A0A7X3G3J8"/>
<evidence type="ECO:0000256" key="2">
    <source>
        <dbReference type="ARBA" id="ARBA00004613"/>
    </source>
</evidence>
<evidence type="ECO:0000259" key="9">
    <source>
        <dbReference type="Pfam" id="PF21159"/>
    </source>
</evidence>
<proteinExistence type="inferred from homology"/>
<dbReference type="Pfam" id="PF22638">
    <property type="entry name" value="FlgK_D1"/>
    <property type="match status" value="1"/>
</dbReference>
<dbReference type="PANTHER" id="PTHR30033">
    <property type="entry name" value="FLAGELLAR HOOK-ASSOCIATED PROTEIN 1"/>
    <property type="match status" value="1"/>
</dbReference>
<evidence type="ECO:0000256" key="4">
    <source>
        <dbReference type="ARBA" id="ARBA00016244"/>
    </source>
</evidence>
<dbReference type="InterPro" id="IPR002371">
    <property type="entry name" value="FlgK"/>
</dbReference>
<comment type="similarity">
    <text evidence="3">Belongs to the flagella basal body rod proteins family.</text>
</comment>
<comment type="subcellular location">
    <subcellularLocation>
        <location evidence="1">Bacterial flagellum</location>
    </subcellularLocation>
    <subcellularLocation>
        <location evidence="2">Secreted</location>
    </subcellularLocation>
</comment>
<keyword evidence="5" id="KW-0964">Secreted</keyword>
<dbReference type="PRINTS" id="PR01005">
    <property type="entry name" value="FLGHOOKAP1"/>
</dbReference>
<dbReference type="InterPro" id="IPR049474">
    <property type="entry name" value="FlgK_D3"/>
</dbReference>
<accession>A0A7X3G3J8</accession>
<evidence type="ECO:0000259" key="10">
    <source>
        <dbReference type="Pfam" id="PF22638"/>
    </source>
</evidence>
<dbReference type="Pfam" id="PF21159">
    <property type="entry name" value="FlgK_2nd"/>
    <property type="match status" value="1"/>
</dbReference>
<reference evidence="11 12" key="1">
    <citation type="submission" date="2019-12" db="EMBL/GenBank/DDBJ databases">
        <authorList>
            <person name="Li C."/>
            <person name="Zhao J."/>
        </authorList>
    </citation>
    <scope>NUCLEOTIDE SEQUENCE [LARGE SCALE GENOMIC DNA]</scope>
    <source>
        <strain evidence="11 12">NEAU-DD11</strain>
    </source>
</reference>
<dbReference type="GO" id="GO:0044780">
    <property type="term" value="P:bacterial-type flagellum assembly"/>
    <property type="evidence" value="ECO:0007669"/>
    <property type="project" value="InterPro"/>
</dbReference>
<dbReference type="PANTHER" id="PTHR30033:SF1">
    <property type="entry name" value="FLAGELLAR HOOK-ASSOCIATED PROTEIN 1"/>
    <property type="match status" value="1"/>
</dbReference>
<evidence type="ECO:0000313" key="12">
    <source>
        <dbReference type="Proteomes" id="UP000443353"/>
    </source>
</evidence>
<dbReference type="NCBIfam" id="TIGR02492">
    <property type="entry name" value="flgK_ends"/>
    <property type="match status" value="1"/>
</dbReference>
<dbReference type="InterPro" id="IPR010930">
    <property type="entry name" value="Flg_bb/hook_C_dom"/>
</dbReference>
<organism evidence="11 12">
    <name type="scientific">Massilia cellulosiltytica</name>
    <dbReference type="NCBI Taxonomy" id="2683234"/>
    <lineage>
        <taxon>Bacteria</taxon>
        <taxon>Pseudomonadati</taxon>
        <taxon>Pseudomonadota</taxon>
        <taxon>Betaproteobacteria</taxon>
        <taxon>Burkholderiales</taxon>
        <taxon>Oxalobacteraceae</taxon>
        <taxon>Telluria group</taxon>
        <taxon>Massilia</taxon>
    </lineage>
</organism>